<evidence type="ECO:0000313" key="2">
    <source>
        <dbReference type="EMBL" id="KAJ7699569.1"/>
    </source>
</evidence>
<keyword evidence="1" id="KW-0472">Membrane</keyword>
<name>A0AAD7GNP2_MYCRO</name>
<gene>
    <name evidence="2" type="ORF">B0H17DRAFT_1129183</name>
</gene>
<dbReference type="AlphaFoldDB" id="A0AAD7GNP2"/>
<reference evidence="2" key="1">
    <citation type="submission" date="2023-03" db="EMBL/GenBank/DDBJ databases">
        <title>Massive genome expansion in bonnet fungi (Mycena s.s.) driven by repeated elements and novel gene families across ecological guilds.</title>
        <authorList>
            <consortium name="Lawrence Berkeley National Laboratory"/>
            <person name="Harder C.B."/>
            <person name="Miyauchi S."/>
            <person name="Viragh M."/>
            <person name="Kuo A."/>
            <person name="Thoen E."/>
            <person name="Andreopoulos B."/>
            <person name="Lu D."/>
            <person name="Skrede I."/>
            <person name="Drula E."/>
            <person name="Henrissat B."/>
            <person name="Morin E."/>
            <person name="Kohler A."/>
            <person name="Barry K."/>
            <person name="LaButti K."/>
            <person name="Morin E."/>
            <person name="Salamov A."/>
            <person name="Lipzen A."/>
            <person name="Mereny Z."/>
            <person name="Hegedus B."/>
            <person name="Baldrian P."/>
            <person name="Stursova M."/>
            <person name="Weitz H."/>
            <person name="Taylor A."/>
            <person name="Grigoriev I.V."/>
            <person name="Nagy L.G."/>
            <person name="Martin F."/>
            <person name="Kauserud H."/>
        </authorList>
    </citation>
    <scope>NUCLEOTIDE SEQUENCE</scope>
    <source>
        <strain evidence="2">CBHHK067</strain>
    </source>
</reference>
<dbReference type="Proteomes" id="UP001221757">
    <property type="component" value="Unassembled WGS sequence"/>
</dbReference>
<keyword evidence="3" id="KW-1185">Reference proteome</keyword>
<evidence type="ECO:0000313" key="3">
    <source>
        <dbReference type="Proteomes" id="UP001221757"/>
    </source>
</evidence>
<dbReference type="EMBL" id="JARKIE010000022">
    <property type="protein sequence ID" value="KAJ7699569.1"/>
    <property type="molecule type" value="Genomic_DNA"/>
</dbReference>
<keyword evidence="1" id="KW-1133">Transmembrane helix</keyword>
<protein>
    <submittedName>
        <fullName evidence="2">Uncharacterized protein</fullName>
    </submittedName>
</protein>
<organism evidence="2 3">
    <name type="scientific">Mycena rosella</name>
    <name type="common">Pink bonnet</name>
    <name type="synonym">Agaricus rosellus</name>
    <dbReference type="NCBI Taxonomy" id="1033263"/>
    <lineage>
        <taxon>Eukaryota</taxon>
        <taxon>Fungi</taxon>
        <taxon>Dikarya</taxon>
        <taxon>Basidiomycota</taxon>
        <taxon>Agaricomycotina</taxon>
        <taxon>Agaricomycetes</taxon>
        <taxon>Agaricomycetidae</taxon>
        <taxon>Agaricales</taxon>
        <taxon>Marasmiineae</taxon>
        <taxon>Mycenaceae</taxon>
        <taxon>Mycena</taxon>
    </lineage>
</organism>
<sequence length="244" mass="26761">MFPLLLQLVLLLFVTALSVYLWTTHLVIATIVLVLPVIGSISYVILLGLAIKYEDSPFQTPLVPLLIQAFTTIMHLPGLAVINIRGLIIHLWAWCSQFFSSGTVLPQFTRYQPAENNPGRGLMDQYVSGLNVVSPHAAAQVPPVSWVLETSTALGMIDPAVEMGVDIQWPLDINLTSLTNIMMHLRQHFAQSFTVTYGCQDDGAAGLQLQAVLPGQSRHAIRSGKLYCSLRLITCSRGPRLSLA</sequence>
<feature type="transmembrane region" description="Helical" evidence="1">
    <location>
        <begin position="28"/>
        <end position="51"/>
    </location>
</feature>
<keyword evidence="1" id="KW-0812">Transmembrane</keyword>
<feature type="transmembrane region" description="Helical" evidence="1">
    <location>
        <begin position="63"/>
        <end position="94"/>
    </location>
</feature>
<proteinExistence type="predicted"/>
<comment type="caution">
    <text evidence="2">The sequence shown here is derived from an EMBL/GenBank/DDBJ whole genome shotgun (WGS) entry which is preliminary data.</text>
</comment>
<accession>A0AAD7GNP2</accession>
<evidence type="ECO:0000256" key="1">
    <source>
        <dbReference type="SAM" id="Phobius"/>
    </source>
</evidence>